<evidence type="ECO:0000313" key="5">
    <source>
        <dbReference type="EMBL" id="AZH25693.1"/>
    </source>
</evidence>
<organism evidence="5 6">
    <name type="scientific">Haloplanus aerogenes</name>
    <dbReference type="NCBI Taxonomy" id="660522"/>
    <lineage>
        <taxon>Archaea</taxon>
        <taxon>Methanobacteriati</taxon>
        <taxon>Methanobacteriota</taxon>
        <taxon>Stenosarchaea group</taxon>
        <taxon>Halobacteria</taxon>
        <taxon>Halobacteriales</taxon>
        <taxon>Haloferacaceae</taxon>
        <taxon>Haloplanus</taxon>
    </lineage>
</organism>
<feature type="domain" description="DmsR-like N-terminal" evidence="4">
    <location>
        <begin position="10"/>
        <end position="144"/>
    </location>
</feature>
<keyword evidence="1" id="KW-0805">Transcription regulation</keyword>
<evidence type="ECO:0000313" key="6">
    <source>
        <dbReference type="Proteomes" id="UP000282007"/>
    </source>
</evidence>
<dbReference type="AlphaFoldDB" id="A0A3G8QT17"/>
<evidence type="ECO:0000256" key="2">
    <source>
        <dbReference type="ARBA" id="ARBA00023163"/>
    </source>
</evidence>
<evidence type="ECO:0000256" key="1">
    <source>
        <dbReference type="ARBA" id="ARBA00023015"/>
    </source>
</evidence>
<dbReference type="EMBL" id="CP034145">
    <property type="protein sequence ID" value="AZH25693.1"/>
    <property type="molecule type" value="Genomic_DNA"/>
</dbReference>
<dbReference type="Pfam" id="PF24277">
    <property type="entry name" value="DmsR_N"/>
    <property type="match status" value="1"/>
</dbReference>
<name>A0A3G8QT17_9EURY</name>
<keyword evidence="2" id="KW-0804">Transcription</keyword>
<evidence type="ECO:0000259" key="4">
    <source>
        <dbReference type="Pfam" id="PF24277"/>
    </source>
</evidence>
<dbReference type="InterPro" id="IPR056433">
    <property type="entry name" value="DmsR-like_N"/>
</dbReference>
<dbReference type="Gene3D" id="1.10.10.10">
    <property type="entry name" value="Winged helix-like DNA-binding domain superfamily/Winged helix DNA-binding domain"/>
    <property type="match status" value="1"/>
</dbReference>
<evidence type="ECO:0000259" key="3">
    <source>
        <dbReference type="Pfam" id="PF04967"/>
    </source>
</evidence>
<dbReference type="Proteomes" id="UP000282007">
    <property type="component" value="Chromosome"/>
</dbReference>
<dbReference type="PANTHER" id="PTHR34236">
    <property type="entry name" value="DIMETHYL SULFOXIDE REDUCTASE TRANSCRIPTIONAL ACTIVATOR"/>
    <property type="match status" value="1"/>
</dbReference>
<gene>
    <name evidence="5" type="ORF">DU502_10020</name>
</gene>
<sequence length="218" mass="23816">MTDARQRSTMTTGLRAELRIDAAAECPVAAFSERAGAEFRDVTWTGDGGTVVEEFRGDASDADPPDVDRVFEYRNESVYQIERTGDGRCPCEVIEGLNVPTGDVRAADGSLYVTVHLPSADRVREVIERLHDRGFDASVQGLCRTVGAADESAATFVDRDTLTERQAEVVETAYEMGYFEYPRATNAERVAAELDIHPSTLAEHLATAQAKLLDQIVG</sequence>
<dbReference type="Pfam" id="PF04967">
    <property type="entry name" value="HTH_10"/>
    <property type="match status" value="1"/>
</dbReference>
<reference evidence="5 6" key="1">
    <citation type="submission" date="2018-07" db="EMBL/GenBank/DDBJ databases">
        <title>Genome sequences of Haloplanus aerogenes JCM 16430T.</title>
        <authorList>
            <person name="Kim Y.B."/>
            <person name="Roh S.W."/>
        </authorList>
    </citation>
    <scope>NUCLEOTIDE SEQUENCE [LARGE SCALE GENOMIC DNA]</scope>
    <source>
        <strain evidence="5 6">JCM 16430</strain>
    </source>
</reference>
<keyword evidence="6" id="KW-1185">Reference proteome</keyword>
<accession>A0A3G8QT17</accession>
<dbReference type="InterPro" id="IPR007050">
    <property type="entry name" value="HTH_bacterioopsin"/>
</dbReference>
<dbReference type="InterPro" id="IPR036388">
    <property type="entry name" value="WH-like_DNA-bd_sf"/>
</dbReference>
<protein>
    <submittedName>
        <fullName evidence="5">Bacterio-opsin activator</fullName>
    </submittedName>
</protein>
<dbReference type="KEGG" id="haer:DU502_10020"/>
<feature type="domain" description="HTH bat-type" evidence="3">
    <location>
        <begin position="162"/>
        <end position="213"/>
    </location>
</feature>
<dbReference type="PANTHER" id="PTHR34236:SF1">
    <property type="entry name" value="DIMETHYL SULFOXIDE REDUCTASE TRANSCRIPTIONAL ACTIVATOR"/>
    <property type="match status" value="1"/>
</dbReference>
<proteinExistence type="predicted"/>